<comment type="caution">
    <text evidence="5">The sequence shown here is derived from an EMBL/GenBank/DDBJ whole genome shotgun (WGS) entry which is preliminary data.</text>
</comment>
<organism evidence="5 6">
    <name type="scientific">Marinicrinis sediminis</name>
    <dbReference type="NCBI Taxonomy" id="1652465"/>
    <lineage>
        <taxon>Bacteria</taxon>
        <taxon>Bacillati</taxon>
        <taxon>Bacillota</taxon>
        <taxon>Bacilli</taxon>
        <taxon>Bacillales</taxon>
        <taxon>Paenibacillaceae</taxon>
    </lineage>
</organism>
<dbReference type="RefSeq" id="WP_379928160.1">
    <property type="nucleotide sequence ID" value="NZ_JBHUMM010000005.1"/>
</dbReference>
<dbReference type="InterPro" id="IPR010982">
    <property type="entry name" value="Lambda_DNA-bd_dom_sf"/>
</dbReference>
<dbReference type="GO" id="GO:0003677">
    <property type="term" value="F:DNA binding"/>
    <property type="evidence" value="ECO:0007669"/>
    <property type="project" value="UniProtKB-KW"/>
</dbReference>
<dbReference type="Gene3D" id="1.10.260.40">
    <property type="entry name" value="lambda repressor-like DNA-binding domains"/>
    <property type="match status" value="1"/>
</dbReference>
<dbReference type="PANTHER" id="PTHR30146:SF109">
    <property type="entry name" value="HTH-TYPE TRANSCRIPTIONAL REGULATOR GALS"/>
    <property type="match status" value="1"/>
</dbReference>
<gene>
    <name evidence="5" type="ORF">ACFSUC_03820</name>
</gene>
<dbReference type="SMART" id="SM00354">
    <property type="entry name" value="HTH_LACI"/>
    <property type="match status" value="1"/>
</dbReference>
<dbReference type="InterPro" id="IPR000843">
    <property type="entry name" value="HTH_LacI"/>
</dbReference>
<dbReference type="InterPro" id="IPR046335">
    <property type="entry name" value="LacI/GalR-like_sensor"/>
</dbReference>
<dbReference type="Gene3D" id="3.40.50.2300">
    <property type="match status" value="2"/>
</dbReference>
<feature type="domain" description="HTH lacI-type" evidence="4">
    <location>
        <begin position="5"/>
        <end position="59"/>
    </location>
</feature>
<dbReference type="Proteomes" id="UP001597497">
    <property type="component" value="Unassembled WGS sequence"/>
</dbReference>
<protein>
    <submittedName>
        <fullName evidence="5">LacI family DNA-binding transcriptional regulator</fullName>
    </submittedName>
</protein>
<accession>A0ABW5R9E5</accession>
<keyword evidence="2 5" id="KW-0238">DNA-binding</keyword>
<dbReference type="InterPro" id="IPR028082">
    <property type="entry name" value="Peripla_BP_I"/>
</dbReference>
<dbReference type="Pfam" id="PF00356">
    <property type="entry name" value="LacI"/>
    <property type="match status" value="1"/>
</dbReference>
<reference evidence="6" key="1">
    <citation type="journal article" date="2019" name="Int. J. Syst. Evol. Microbiol.">
        <title>The Global Catalogue of Microorganisms (GCM) 10K type strain sequencing project: providing services to taxonomists for standard genome sequencing and annotation.</title>
        <authorList>
            <consortium name="The Broad Institute Genomics Platform"/>
            <consortium name="The Broad Institute Genome Sequencing Center for Infectious Disease"/>
            <person name="Wu L."/>
            <person name="Ma J."/>
        </authorList>
    </citation>
    <scope>NUCLEOTIDE SEQUENCE [LARGE SCALE GENOMIC DNA]</scope>
    <source>
        <strain evidence="6">KCTC 33676</strain>
    </source>
</reference>
<evidence type="ECO:0000256" key="1">
    <source>
        <dbReference type="ARBA" id="ARBA00023015"/>
    </source>
</evidence>
<keyword evidence="3" id="KW-0804">Transcription</keyword>
<evidence type="ECO:0000313" key="5">
    <source>
        <dbReference type="EMBL" id="MFD2670737.1"/>
    </source>
</evidence>
<dbReference type="CDD" id="cd01392">
    <property type="entry name" value="HTH_LacI"/>
    <property type="match status" value="1"/>
</dbReference>
<evidence type="ECO:0000256" key="2">
    <source>
        <dbReference type="ARBA" id="ARBA00023125"/>
    </source>
</evidence>
<evidence type="ECO:0000259" key="4">
    <source>
        <dbReference type="PROSITE" id="PS50932"/>
    </source>
</evidence>
<dbReference type="SUPFAM" id="SSF47413">
    <property type="entry name" value="lambda repressor-like DNA-binding domains"/>
    <property type="match status" value="1"/>
</dbReference>
<dbReference type="EMBL" id="JBHUMM010000005">
    <property type="protein sequence ID" value="MFD2670737.1"/>
    <property type="molecule type" value="Genomic_DNA"/>
</dbReference>
<evidence type="ECO:0000256" key="3">
    <source>
        <dbReference type="ARBA" id="ARBA00023163"/>
    </source>
</evidence>
<dbReference type="SUPFAM" id="SSF53822">
    <property type="entry name" value="Periplasmic binding protein-like I"/>
    <property type="match status" value="1"/>
</dbReference>
<dbReference type="CDD" id="cd06267">
    <property type="entry name" value="PBP1_LacI_sugar_binding-like"/>
    <property type="match status" value="1"/>
</dbReference>
<keyword evidence="1" id="KW-0805">Transcription regulation</keyword>
<dbReference type="PANTHER" id="PTHR30146">
    <property type="entry name" value="LACI-RELATED TRANSCRIPTIONAL REPRESSOR"/>
    <property type="match status" value="1"/>
</dbReference>
<evidence type="ECO:0000313" key="6">
    <source>
        <dbReference type="Proteomes" id="UP001597497"/>
    </source>
</evidence>
<dbReference type="Pfam" id="PF13377">
    <property type="entry name" value="Peripla_BP_3"/>
    <property type="match status" value="1"/>
</dbReference>
<sequence>MRKRVTIKDVAETCGISIRTVSRVINHDPNVKKETRERIQAVIDELGFEANLIARRLKEKSSNQIVVFIDRHDEQYWSTFHNEIIQELYRETRAKGYRMVISASSADSFEEDENDGFFIIKNGFCDGAIMFDSKYGDKRIEYLKKHELPFVIIGKDMVHADTPFVDLDNEQAGYLGASYLYERGYQHVAFLLGNEDFLVNQERAQGFRRFCEEKQLEPAIYYGISDMKAAYERTKQLLEEDAAISLFISGDERALGVYRAVQEKGLRIGQDLAVLGIDNVKMGAYMYPPLTTIDQPKKQFSQSVLEILFQRLGETGTAPHRRLIEPAIVERESV</sequence>
<proteinExistence type="predicted"/>
<name>A0ABW5R9E5_9BACL</name>
<dbReference type="PROSITE" id="PS50932">
    <property type="entry name" value="HTH_LACI_2"/>
    <property type="match status" value="1"/>
</dbReference>
<keyword evidence="6" id="KW-1185">Reference proteome</keyword>